<dbReference type="Proteomes" id="UP000775770">
    <property type="component" value="Unassembled WGS sequence"/>
</dbReference>
<evidence type="ECO:0000313" key="4">
    <source>
        <dbReference type="Proteomes" id="UP000522163"/>
    </source>
</evidence>
<evidence type="ECO:0000313" key="3">
    <source>
        <dbReference type="EMBL" id="MBF1273487.1"/>
    </source>
</evidence>
<proteinExistence type="predicted"/>
<dbReference type="AlphaFoldDB" id="A0A7W9W2Z9"/>
<dbReference type="EMBL" id="JACHHH010000006">
    <property type="protein sequence ID" value="MBB6041449.1"/>
    <property type="molecule type" value="Genomic_DNA"/>
</dbReference>
<reference evidence="2 4" key="2">
    <citation type="submission" date="2020-08" db="EMBL/GenBank/DDBJ databases">
        <title>Genomic Encyclopedia of Type Strains, Phase IV (KMG-IV): sequencing the most valuable type-strain genomes for metagenomic binning, comparative biology and taxonomic classification.</title>
        <authorList>
            <person name="Goeker M."/>
        </authorList>
    </citation>
    <scope>NUCLEOTIDE SEQUENCE [LARGE SCALE GENOMIC DNA]</scope>
    <source>
        <strain evidence="2 4">DSM 17245</strain>
    </source>
</reference>
<comment type="caution">
    <text evidence="2">The sequence shown here is derived from an EMBL/GenBank/DDBJ whole genome shotgun (WGS) entry which is preliminary data.</text>
</comment>
<evidence type="ECO:0000313" key="2">
    <source>
        <dbReference type="EMBL" id="MBB6041449.1"/>
    </source>
</evidence>
<name>A0A7W9W2Z9_9FIRM</name>
<evidence type="ECO:0000256" key="1">
    <source>
        <dbReference type="SAM" id="Phobius"/>
    </source>
</evidence>
<keyword evidence="1" id="KW-0812">Transmembrane</keyword>
<keyword evidence="1" id="KW-1133">Transmembrane helix</keyword>
<gene>
    <name evidence="2" type="ORF">HNQ46_001429</name>
    <name evidence="3" type="ORF">HXM90_08755</name>
</gene>
<accession>A0A7W9W2Z9</accession>
<dbReference type="GeneID" id="85014967"/>
<dbReference type="Proteomes" id="UP000522163">
    <property type="component" value="Unassembled WGS sequence"/>
</dbReference>
<feature type="transmembrane region" description="Helical" evidence="1">
    <location>
        <begin position="88"/>
        <end position="110"/>
    </location>
</feature>
<keyword evidence="1" id="KW-0472">Membrane</keyword>
<sequence>MNCLEARKYINDFIQGNWEEEQCESFLEHMESCKDCREELRITHMIYEGLQSLEGEQEELQLEKSYQNLIEEANFFIFQNHFFRGLRIVVHSLLFWAVFFSAWYSLYGFIG</sequence>
<dbReference type="EMBL" id="JABZRA010000158">
    <property type="protein sequence ID" value="MBF1273487.1"/>
    <property type="molecule type" value="Genomic_DNA"/>
</dbReference>
<protein>
    <submittedName>
        <fullName evidence="3">Zf-HC2 domain-containing protein</fullName>
    </submittedName>
</protein>
<reference evidence="3" key="1">
    <citation type="submission" date="2020-04" db="EMBL/GenBank/DDBJ databases">
        <title>Deep metagenomics examines the oral microbiome during advanced dental caries in children, revealing novel taxa and co-occurrences with host molecules.</title>
        <authorList>
            <person name="Baker J.L."/>
            <person name="Morton J.T."/>
            <person name="Dinis M."/>
            <person name="Alvarez R."/>
            <person name="Tran N.C."/>
            <person name="Knight R."/>
            <person name="Edlund A."/>
        </authorList>
    </citation>
    <scope>NUCLEOTIDE SEQUENCE</scope>
    <source>
        <strain evidence="3">JCVI_38_bin.19</strain>
    </source>
</reference>
<organism evidence="2 4">
    <name type="scientific">Oribacterium sinus</name>
    <dbReference type="NCBI Taxonomy" id="237576"/>
    <lineage>
        <taxon>Bacteria</taxon>
        <taxon>Bacillati</taxon>
        <taxon>Bacillota</taxon>
        <taxon>Clostridia</taxon>
        <taxon>Lachnospirales</taxon>
        <taxon>Lachnospiraceae</taxon>
        <taxon>Oribacterium</taxon>
    </lineage>
</organism>
<dbReference type="RefSeq" id="WP_007156050.1">
    <property type="nucleotide sequence ID" value="NZ_CAUQIH010000030.1"/>
</dbReference>